<dbReference type="GO" id="GO:0005366">
    <property type="term" value="F:myo-inositol:proton symporter activity"/>
    <property type="evidence" value="ECO:0007669"/>
    <property type="project" value="TreeGrafter"/>
</dbReference>
<dbReference type="EMBL" id="JAPWDO010000005">
    <property type="protein sequence ID" value="KAJ5471429.1"/>
    <property type="molecule type" value="Genomic_DNA"/>
</dbReference>
<keyword evidence="5 6" id="KW-0472">Membrane</keyword>
<feature type="transmembrane region" description="Helical" evidence="6">
    <location>
        <begin position="224"/>
        <end position="245"/>
    </location>
</feature>
<evidence type="ECO:0000256" key="3">
    <source>
        <dbReference type="ARBA" id="ARBA00022692"/>
    </source>
</evidence>
<dbReference type="InterPro" id="IPR005828">
    <property type="entry name" value="MFS_sugar_transport-like"/>
</dbReference>
<dbReference type="PANTHER" id="PTHR48020">
    <property type="entry name" value="PROTON MYO-INOSITOL COTRANSPORTER"/>
    <property type="match status" value="1"/>
</dbReference>
<dbReference type="Proteomes" id="UP001147760">
    <property type="component" value="Unassembled WGS sequence"/>
</dbReference>
<feature type="transmembrane region" description="Helical" evidence="6">
    <location>
        <begin position="155"/>
        <end position="172"/>
    </location>
</feature>
<gene>
    <name evidence="7" type="ORF">N7530_008786</name>
</gene>
<feature type="transmembrane region" description="Helical" evidence="6">
    <location>
        <begin position="332"/>
        <end position="351"/>
    </location>
</feature>
<dbReference type="Pfam" id="PF00083">
    <property type="entry name" value="Sugar_tr"/>
    <property type="match status" value="1"/>
</dbReference>
<feature type="transmembrane region" description="Helical" evidence="6">
    <location>
        <begin position="49"/>
        <end position="67"/>
    </location>
</feature>
<evidence type="ECO:0000313" key="7">
    <source>
        <dbReference type="EMBL" id="KAJ5471429.1"/>
    </source>
</evidence>
<proteinExistence type="predicted"/>
<dbReference type="AlphaFoldDB" id="A0A9X0BLB7"/>
<dbReference type="Gene3D" id="1.20.1250.20">
    <property type="entry name" value="MFS general substrate transporter like domains"/>
    <property type="match status" value="1"/>
</dbReference>
<evidence type="ECO:0008006" key="9">
    <source>
        <dbReference type="Google" id="ProtNLM"/>
    </source>
</evidence>
<keyword evidence="8" id="KW-1185">Reference proteome</keyword>
<feature type="transmembrane region" description="Helical" evidence="6">
    <location>
        <begin position="265"/>
        <end position="287"/>
    </location>
</feature>
<evidence type="ECO:0000313" key="8">
    <source>
        <dbReference type="Proteomes" id="UP001147760"/>
    </source>
</evidence>
<keyword evidence="4 6" id="KW-1133">Transmembrane helix</keyword>
<dbReference type="PANTHER" id="PTHR48020:SF22">
    <property type="entry name" value="MAJOR FACILITATOR SUPERFAMILY (MFS) PROFILE DOMAIN-CONTAINING PROTEIN-RELATED"/>
    <property type="match status" value="1"/>
</dbReference>
<keyword evidence="2" id="KW-0813">Transport</keyword>
<dbReference type="GO" id="GO:0016020">
    <property type="term" value="C:membrane"/>
    <property type="evidence" value="ECO:0007669"/>
    <property type="project" value="UniProtKB-SubCell"/>
</dbReference>
<protein>
    <recommendedName>
        <fullName evidence="9">Major facilitator superfamily (MFS) profile domain-containing protein</fullName>
    </recommendedName>
</protein>
<comment type="caution">
    <text evidence="7">The sequence shown here is derived from an EMBL/GenBank/DDBJ whole genome shotgun (WGS) entry which is preliminary data.</text>
</comment>
<dbReference type="GO" id="GO:1904679">
    <property type="term" value="P:myo-inositol import across plasma membrane"/>
    <property type="evidence" value="ECO:0007669"/>
    <property type="project" value="TreeGrafter"/>
</dbReference>
<dbReference type="SUPFAM" id="SSF103473">
    <property type="entry name" value="MFS general substrate transporter"/>
    <property type="match status" value="1"/>
</dbReference>
<evidence type="ECO:0000256" key="6">
    <source>
        <dbReference type="SAM" id="Phobius"/>
    </source>
</evidence>
<evidence type="ECO:0000256" key="4">
    <source>
        <dbReference type="ARBA" id="ARBA00022989"/>
    </source>
</evidence>
<name>A0A9X0BLB7_9EURO</name>
<accession>A0A9X0BLB7</accession>
<evidence type="ECO:0000256" key="5">
    <source>
        <dbReference type="ARBA" id="ARBA00023136"/>
    </source>
</evidence>
<keyword evidence="3 6" id="KW-0812">Transmembrane</keyword>
<comment type="subcellular location">
    <subcellularLocation>
        <location evidence="1">Membrane</location>
    </subcellularLocation>
</comment>
<reference evidence="7" key="2">
    <citation type="journal article" date="2023" name="IMA Fungus">
        <title>Comparative genomic study of the Penicillium genus elucidates a diverse pangenome and 15 lateral gene transfer events.</title>
        <authorList>
            <person name="Petersen C."/>
            <person name="Sorensen T."/>
            <person name="Nielsen M.R."/>
            <person name="Sondergaard T.E."/>
            <person name="Sorensen J.L."/>
            <person name="Fitzpatrick D.A."/>
            <person name="Frisvad J.C."/>
            <person name="Nielsen K.L."/>
        </authorList>
    </citation>
    <scope>NUCLEOTIDE SEQUENCE</scope>
    <source>
        <strain evidence="7">IBT 17660</strain>
    </source>
</reference>
<dbReference type="InterPro" id="IPR036259">
    <property type="entry name" value="MFS_trans_sf"/>
</dbReference>
<evidence type="ECO:0000256" key="1">
    <source>
        <dbReference type="ARBA" id="ARBA00004370"/>
    </source>
</evidence>
<dbReference type="InterPro" id="IPR050814">
    <property type="entry name" value="Myo-inositol_Transporter"/>
</dbReference>
<evidence type="ECO:0000256" key="2">
    <source>
        <dbReference type="ARBA" id="ARBA00022448"/>
    </source>
</evidence>
<organism evidence="7 8">
    <name type="scientific">Penicillium desertorum</name>
    <dbReference type="NCBI Taxonomy" id="1303715"/>
    <lineage>
        <taxon>Eukaryota</taxon>
        <taxon>Fungi</taxon>
        <taxon>Dikarya</taxon>
        <taxon>Ascomycota</taxon>
        <taxon>Pezizomycotina</taxon>
        <taxon>Eurotiomycetes</taxon>
        <taxon>Eurotiomycetidae</taxon>
        <taxon>Eurotiales</taxon>
        <taxon>Aspergillaceae</taxon>
        <taxon>Penicillium</taxon>
    </lineage>
</organism>
<sequence>MSSSSLKDGQKSLERDKDLVPNSSQIEVGKASFHDSIELDEIEHTDTGWYIWLIALAASIGGMLFGYDTEIISAVLVYLEDSLGHLLSAKSPRQLIYHDKHEEARTVLHRIFRAATPEQVQDKINLIEAGVRESQASTGNQTRSSIVKQLHTNPAYFRALVCACGLMTISQMSGFNVLMYYSGTLFALVGFANPVAVGLVVSGTNLAMTLVNMLVVDSFGRRRLLVTTSWGMSASLVAVAVSFAYIPVDLETLAVTTKSITTPAIIVLVFIILFVLFYGVSIGNTAWMSADFFPKEVRAVGTINMTCCCWGSNLIVSSTFLSMMKGITPSGAFGFDACLTFIDWVMIIFFYPEMSGLQLEEIREVFKHGFGVRYASRLRKQRAEDSRARLS</sequence>
<reference evidence="7" key="1">
    <citation type="submission" date="2022-12" db="EMBL/GenBank/DDBJ databases">
        <authorList>
            <person name="Petersen C."/>
        </authorList>
    </citation>
    <scope>NUCLEOTIDE SEQUENCE</scope>
    <source>
        <strain evidence="7">IBT 17660</strain>
    </source>
</reference>
<dbReference type="OrthoDB" id="6339427at2759"/>